<dbReference type="InterPro" id="IPR009614">
    <property type="entry name" value="YoeB_toxin"/>
</dbReference>
<evidence type="ECO:0000313" key="8">
    <source>
        <dbReference type="EMBL" id="NMK54949.1"/>
    </source>
</evidence>
<keyword evidence="4" id="KW-0255">Endonuclease</keyword>
<dbReference type="SUPFAM" id="SSF143011">
    <property type="entry name" value="RelE-like"/>
    <property type="match status" value="1"/>
</dbReference>
<dbReference type="RefSeq" id="WP_002436254.1">
    <property type="nucleotide sequence ID" value="NZ_AP014956.1"/>
</dbReference>
<evidence type="ECO:0000313" key="13">
    <source>
        <dbReference type="Proteomes" id="UP000550736"/>
    </source>
</evidence>
<evidence type="ECO:0000313" key="9">
    <source>
        <dbReference type="EMBL" id="NMK98074.1"/>
    </source>
</evidence>
<evidence type="ECO:0000313" key="10">
    <source>
        <dbReference type="EMBL" id="TBW76885.1"/>
    </source>
</evidence>
<dbReference type="Proteomes" id="UP000291949">
    <property type="component" value="Unassembled WGS sequence"/>
</dbReference>
<dbReference type="GO" id="GO:0016787">
    <property type="term" value="F:hydrolase activity"/>
    <property type="evidence" value="ECO:0007669"/>
    <property type="project" value="UniProtKB-KW"/>
</dbReference>
<evidence type="ECO:0000256" key="5">
    <source>
        <dbReference type="ARBA" id="ARBA00022801"/>
    </source>
</evidence>
<dbReference type="GO" id="GO:0006401">
    <property type="term" value="P:RNA catabolic process"/>
    <property type="evidence" value="ECO:0007669"/>
    <property type="project" value="InterPro"/>
</dbReference>
<reference evidence="12 13" key="2">
    <citation type="submission" date="2020-04" db="EMBL/GenBank/DDBJ databases">
        <title>The Epidemiology and Molecular Characteristics of Linezolid-Resistant Staphylococcus capitis in Huashan Hospital, Shanghai.</title>
        <authorList>
            <person name="Ding L."/>
            <person name="Li P."/>
            <person name="Yang Y."/>
            <person name="Lin D."/>
            <person name="Xu X."/>
        </authorList>
    </citation>
    <scope>NUCLEOTIDE SEQUENCE [LARGE SCALE GENOMIC DNA]</scope>
    <source>
        <strain evidence="9 13">12-86</strain>
        <strain evidence="8 12">17-84</strain>
    </source>
</reference>
<dbReference type="GO" id="GO:0045892">
    <property type="term" value="P:negative regulation of DNA-templated transcription"/>
    <property type="evidence" value="ECO:0007669"/>
    <property type="project" value="TreeGrafter"/>
</dbReference>
<protein>
    <recommendedName>
        <fullName evidence="7">Endoribonuclease YoeB</fullName>
    </recommendedName>
    <alternativeName>
        <fullName evidence="6">Putative mRNA interferase YoeB</fullName>
    </alternativeName>
</protein>
<dbReference type="Proteomes" id="UP000550736">
    <property type="component" value="Unassembled WGS sequence"/>
</dbReference>
<dbReference type="EMBL" id="JABBMI010000069">
    <property type="protein sequence ID" value="NMK54949.1"/>
    <property type="molecule type" value="Genomic_DNA"/>
</dbReference>
<dbReference type="PANTHER" id="PTHR38039:SF1">
    <property type="entry name" value="TOXIN YOEB"/>
    <property type="match status" value="1"/>
</dbReference>
<dbReference type="Pfam" id="PF06769">
    <property type="entry name" value="YoeB_toxin"/>
    <property type="match status" value="1"/>
</dbReference>
<evidence type="ECO:0000256" key="6">
    <source>
        <dbReference type="ARBA" id="ARBA00030388"/>
    </source>
</evidence>
<dbReference type="EMBL" id="JABBLX010000023">
    <property type="protein sequence ID" value="NMK98074.1"/>
    <property type="molecule type" value="Genomic_DNA"/>
</dbReference>
<dbReference type="Proteomes" id="UP000538955">
    <property type="component" value="Unassembled WGS sequence"/>
</dbReference>
<organism evidence="9 13">
    <name type="scientific">Staphylococcus capitis</name>
    <dbReference type="NCBI Taxonomy" id="29388"/>
    <lineage>
        <taxon>Bacteria</taxon>
        <taxon>Bacillati</taxon>
        <taxon>Bacillota</taxon>
        <taxon>Bacilli</taxon>
        <taxon>Bacillales</taxon>
        <taxon>Staphylococcaceae</taxon>
        <taxon>Staphylococcus</taxon>
    </lineage>
</organism>
<dbReference type="NCBIfam" id="TIGR02116">
    <property type="entry name" value="toxin_Txe_YoeB"/>
    <property type="match status" value="1"/>
</dbReference>
<dbReference type="InterPro" id="IPR035093">
    <property type="entry name" value="RelE/ParE_toxin_dom_sf"/>
</dbReference>
<evidence type="ECO:0000256" key="3">
    <source>
        <dbReference type="ARBA" id="ARBA00022722"/>
    </source>
</evidence>
<sequence>MSKFSVTFTAQAFKDYQYWQQHNQNYFKKVNALLKSIARDGCVDGIGKPEALKGNYEGYFSRRVSIEHRLIYKIKDDSIFVVSCRFHYQ</sequence>
<accession>A0A4U9T4A2</accession>
<name>A0A4U9T4A2_STACP</name>
<evidence type="ECO:0000256" key="7">
    <source>
        <dbReference type="ARBA" id="ARBA00050056"/>
    </source>
</evidence>
<reference evidence="10 11" key="1">
    <citation type="journal article" date="2019" name="Sci. Transl. Med.">
        <title>Quorum sensing between bacterial species on the skin protects against epidermal injury in atopic dermatitis.</title>
        <authorList>
            <person name="Williams M.R."/>
        </authorList>
    </citation>
    <scope>NUCLEOTIDE SEQUENCE [LARGE SCALE GENOMIC DNA]</scope>
    <source>
        <strain evidence="10 11">H8</strain>
    </source>
</reference>
<gene>
    <name evidence="10" type="ORF">EQ811_08475</name>
    <name evidence="9" type="ORF">HHM13_08215</name>
    <name evidence="8" type="ORF">HHM24_09465</name>
</gene>
<dbReference type="GO" id="GO:0004519">
    <property type="term" value="F:endonuclease activity"/>
    <property type="evidence" value="ECO:0007669"/>
    <property type="project" value="UniProtKB-KW"/>
</dbReference>
<evidence type="ECO:0000313" key="12">
    <source>
        <dbReference type="Proteomes" id="UP000538955"/>
    </source>
</evidence>
<comment type="caution">
    <text evidence="9">The sequence shown here is derived from an EMBL/GenBank/DDBJ whole genome shotgun (WGS) entry which is preliminary data.</text>
</comment>
<dbReference type="AlphaFoldDB" id="A0A4U9T4A2"/>
<dbReference type="EMBL" id="SCHC01000002">
    <property type="protein sequence ID" value="TBW76885.1"/>
    <property type="molecule type" value="Genomic_DNA"/>
</dbReference>
<dbReference type="GeneID" id="93668443"/>
<proteinExistence type="inferred from homology"/>
<evidence type="ECO:0000256" key="2">
    <source>
        <dbReference type="ARBA" id="ARBA00022649"/>
    </source>
</evidence>
<keyword evidence="5" id="KW-0378">Hydrolase</keyword>
<keyword evidence="12" id="KW-1185">Reference proteome</keyword>
<evidence type="ECO:0000256" key="4">
    <source>
        <dbReference type="ARBA" id="ARBA00022759"/>
    </source>
</evidence>
<comment type="similarity">
    <text evidence="1">Belongs to the YoeB family.</text>
</comment>
<keyword evidence="2" id="KW-1277">Toxin-antitoxin system</keyword>
<dbReference type="PANTHER" id="PTHR38039">
    <property type="entry name" value="TOXIN YOEB"/>
    <property type="match status" value="1"/>
</dbReference>
<keyword evidence="3" id="KW-0540">Nuclease</keyword>
<evidence type="ECO:0000256" key="1">
    <source>
        <dbReference type="ARBA" id="ARBA00008172"/>
    </source>
</evidence>
<evidence type="ECO:0000313" key="11">
    <source>
        <dbReference type="Proteomes" id="UP000291949"/>
    </source>
</evidence>
<dbReference type="Gene3D" id="3.30.2310.20">
    <property type="entry name" value="RelE-like"/>
    <property type="match status" value="1"/>
</dbReference>